<feature type="transmembrane region" description="Helical" evidence="1">
    <location>
        <begin position="9"/>
        <end position="33"/>
    </location>
</feature>
<evidence type="ECO:0000313" key="2">
    <source>
        <dbReference type="EMBL" id="GFP78504.1"/>
    </source>
</evidence>
<sequence>MKHKKGELLLWEVIGIPFLILVGFTLEFAYKTLNQNFIIGLFSVVNNSIWENLKIGFFSIILFSLIENLSLKESADNFFTAKALEVIFMSILLSISYLLFKYNLINNLTININIIFAVICILSQMLSFRILTLNRNYPYLNLLSFLFLIICTLIFFAFTVNPPSNWLFEASKRLNNILKF</sequence>
<feature type="transmembrane region" description="Helical" evidence="1">
    <location>
        <begin position="83"/>
        <end position="100"/>
    </location>
</feature>
<organism evidence="2 3">
    <name type="scientific">Clostridium fungisolvens</name>
    <dbReference type="NCBI Taxonomy" id="1604897"/>
    <lineage>
        <taxon>Bacteria</taxon>
        <taxon>Bacillati</taxon>
        <taxon>Bacillota</taxon>
        <taxon>Clostridia</taxon>
        <taxon>Eubacteriales</taxon>
        <taxon>Clostridiaceae</taxon>
        <taxon>Clostridium</taxon>
    </lineage>
</organism>
<dbReference type="RefSeq" id="WP_183279998.1">
    <property type="nucleotide sequence ID" value="NZ_BLZR01000002.1"/>
</dbReference>
<keyword evidence="3" id="KW-1185">Reference proteome</keyword>
<feature type="transmembrane region" description="Helical" evidence="1">
    <location>
        <begin position="53"/>
        <end position="71"/>
    </location>
</feature>
<keyword evidence="1" id="KW-0472">Membrane</keyword>
<dbReference type="Pfam" id="PF20122">
    <property type="entry name" value="DUF6512"/>
    <property type="match status" value="1"/>
</dbReference>
<comment type="caution">
    <text evidence="2">The sequence shown here is derived from an EMBL/GenBank/DDBJ whole genome shotgun (WGS) entry which is preliminary data.</text>
</comment>
<dbReference type="AlphaFoldDB" id="A0A6V8SMM8"/>
<evidence type="ECO:0000313" key="3">
    <source>
        <dbReference type="Proteomes" id="UP000580568"/>
    </source>
</evidence>
<dbReference type="InterPro" id="IPR045407">
    <property type="entry name" value="DUF6512"/>
</dbReference>
<keyword evidence="1" id="KW-1133">Transmembrane helix</keyword>
<feature type="transmembrane region" description="Helical" evidence="1">
    <location>
        <begin position="112"/>
        <end position="132"/>
    </location>
</feature>
<feature type="transmembrane region" description="Helical" evidence="1">
    <location>
        <begin position="139"/>
        <end position="158"/>
    </location>
</feature>
<dbReference type="EMBL" id="BLZR01000002">
    <property type="protein sequence ID" value="GFP78504.1"/>
    <property type="molecule type" value="Genomic_DNA"/>
</dbReference>
<proteinExistence type="predicted"/>
<dbReference type="Proteomes" id="UP000580568">
    <property type="component" value="Unassembled WGS sequence"/>
</dbReference>
<gene>
    <name evidence="2" type="ORF">bsdtw1_04734</name>
</gene>
<evidence type="ECO:0000256" key="1">
    <source>
        <dbReference type="SAM" id="Phobius"/>
    </source>
</evidence>
<keyword evidence="1" id="KW-0812">Transmembrane</keyword>
<accession>A0A6V8SMM8</accession>
<reference evidence="2 3" key="1">
    <citation type="submission" date="2020-07" db="EMBL/GenBank/DDBJ databases">
        <title>A new beta-1,3-glucan-decomposing anaerobic bacterium isolated from anoxic soil subjected to biological soil disinfestation.</title>
        <authorList>
            <person name="Ueki A."/>
            <person name="Tonouchi A."/>
        </authorList>
    </citation>
    <scope>NUCLEOTIDE SEQUENCE [LARGE SCALE GENOMIC DNA]</scope>
    <source>
        <strain evidence="2 3">TW1</strain>
    </source>
</reference>
<protein>
    <submittedName>
        <fullName evidence="2">Uncharacterized protein</fullName>
    </submittedName>
</protein>
<name>A0A6V8SMM8_9CLOT</name>